<dbReference type="Pfam" id="PF01066">
    <property type="entry name" value="CDP-OH_P_transf"/>
    <property type="match status" value="1"/>
</dbReference>
<dbReference type="GO" id="GO:0043337">
    <property type="term" value="F:cardiolipin synthase (CMP-forming)"/>
    <property type="evidence" value="ECO:0007669"/>
    <property type="project" value="UniProtKB-EC"/>
</dbReference>
<dbReference type="Gene3D" id="1.20.120.1760">
    <property type="match status" value="1"/>
</dbReference>
<evidence type="ECO:0000256" key="1">
    <source>
        <dbReference type="ARBA" id="ARBA00004141"/>
    </source>
</evidence>
<keyword evidence="2" id="KW-0444">Lipid biosynthesis</keyword>
<accession>A0A0X3P5D6</accession>
<dbReference type="GO" id="GO:0016020">
    <property type="term" value="C:membrane"/>
    <property type="evidence" value="ECO:0007669"/>
    <property type="project" value="UniProtKB-SubCell"/>
</dbReference>
<keyword evidence="3" id="KW-0808">Transferase</keyword>
<comment type="subcellular location">
    <subcellularLocation>
        <location evidence="1">Membrane</location>
        <topology evidence="1">Multi-pass membrane protein</topology>
    </subcellularLocation>
</comment>
<proteinExistence type="predicted"/>
<comment type="catalytic activity">
    <reaction evidence="11">
        <text>a CDP-1,2-diacyl-sn-glycerol + a 1,2-diacyl-sn-glycero-3-phospho-(1'-sn-glycerol) = a cardiolipin + CMP + H(+)</text>
        <dbReference type="Rhea" id="RHEA:32931"/>
        <dbReference type="ChEBI" id="CHEBI:15378"/>
        <dbReference type="ChEBI" id="CHEBI:58332"/>
        <dbReference type="ChEBI" id="CHEBI:60377"/>
        <dbReference type="ChEBI" id="CHEBI:62237"/>
        <dbReference type="ChEBI" id="CHEBI:64716"/>
        <dbReference type="EC" id="2.7.8.41"/>
    </reaction>
</comment>
<dbReference type="InterPro" id="IPR050324">
    <property type="entry name" value="CDP-alcohol_PTase-I"/>
</dbReference>
<evidence type="ECO:0000256" key="9">
    <source>
        <dbReference type="ARBA" id="ARBA00023264"/>
    </source>
</evidence>
<evidence type="ECO:0000256" key="8">
    <source>
        <dbReference type="ARBA" id="ARBA00023209"/>
    </source>
</evidence>
<evidence type="ECO:0000256" key="11">
    <source>
        <dbReference type="ARBA" id="ARBA00047433"/>
    </source>
</evidence>
<keyword evidence="8" id="KW-0594">Phospholipid biosynthesis</keyword>
<dbReference type="PANTHER" id="PTHR14269:SF60">
    <property type="entry name" value="CARDIOLIPIN SYNTHASE (CMP-FORMING)"/>
    <property type="match status" value="1"/>
</dbReference>
<dbReference type="InterPro" id="IPR000462">
    <property type="entry name" value="CDP-OH_P_trans"/>
</dbReference>
<name>A0A0X3P5D6_SCHSO</name>
<dbReference type="GO" id="GO:0005739">
    <property type="term" value="C:mitochondrion"/>
    <property type="evidence" value="ECO:0007669"/>
    <property type="project" value="TreeGrafter"/>
</dbReference>
<dbReference type="InterPro" id="IPR043130">
    <property type="entry name" value="CDP-OH_PTrfase_TM_dom"/>
</dbReference>
<keyword evidence="7 12" id="KW-0472">Membrane</keyword>
<evidence type="ECO:0000256" key="7">
    <source>
        <dbReference type="ARBA" id="ARBA00023136"/>
    </source>
</evidence>
<evidence type="ECO:0000313" key="13">
    <source>
        <dbReference type="EMBL" id="JAP46630.1"/>
    </source>
</evidence>
<dbReference type="GO" id="GO:0032049">
    <property type="term" value="P:cardiolipin biosynthetic process"/>
    <property type="evidence" value="ECO:0007669"/>
    <property type="project" value="TreeGrafter"/>
</dbReference>
<evidence type="ECO:0000256" key="6">
    <source>
        <dbReference type="ARBA" id="ARBA00023098"/>
    </source>
</evidence>
<evidence type="ECO:0000256" key="5">
    <source>
        <dbReference type="ARBA" id="ARBA00022989"/>
    </source>
</evidence>
<gene>
    <name evidence="13" type="primary">CRLS1</name>
    <name evidence="13" type="ORF">TR153093</name>
</gene>
<dbReference type="EC" id="2.7.8.41" evidence="10"/>
<dbReference type="PANTHER" id="PTHR14269">
    <property type="entry name" value="CDP-DIACYLGLYCEROL--GLYCEROL-3-PHOSPHATE 3-PHOSPHATIDYLTRANSFERASE-RELATED"/>
    <property type="match status" value="1"/>
</dbReference>
<evidence type="ECO:0000256" key="12">
    <source>
        <dbReference type="SAM" id="Phobius"/>
    </source>
</evidence>
<feature type="transmembrane region" description="Helical" evidence="12">
    <location>
        <begin position="116"/>
        <end position="134"/>
    </location>
</feature>
<organism evidence="13">
    <name type="scientific">Schistocephalus solidus</name>
    <name type="common">Tapeworm</name>
    <dbReference type="NCBI Taxonomy" id="70667"/>
    <lineage>
        <taxon>Eukaryota</taxon>
        <taxon>Metazoa</taxon>
        <taxon>Spiralia</taxon>
        <taxon>Lophotrochozoa</taxon>
        <taxon>Platyhelminthes</taxon>
        <taxon>Cestoda</taxon>
        <taxon>Eucestoda</taxon>
        <taxon>Diphyllobothriidea</taxon>
        <taxon>Diphyllobothriidae</taxon>
        <taxon>Schistocephalus</taxon>
    </lineage>
</organism>
<keyword evidence="5 12" id="KW-1133">Transmembrane helix</keyword>
<evidence type="ECO:0000256" key="2">
    <source>
        <dbReference type="ARBA" id="ARBA00022516"/>
    </source>
</evidence>
<protein>
    <recommendedName>
        <fullName evidence="10">cardiolipin synthase (CMP-forming)</fullName>
        <ecNumber evidence="10">2.7.8.41</ecNumber>
    </recommendedName>
</protein>
<evidence type="ECO:0000256" key="10">
    <source>
        <dbReference type="ARBA" id="ARBA00039001"/>
    </source>
</evidence>
<evidence type="ECO:0000256" key="4">
    <source>
        <dbReference type="ARBA" id="ARBA00022692"/>
    </source>
</evidence>
<dbReference type="EMBL" id="GEEE01016595">
    <property type="protein sequence ID" value="JAP46630.1"/>
    <property type="molecule type" value="Transcribed_RNA"/>
</dbReference>
<reference evidence="13" key="1">
    <citation type="submission" date="2016-01" db="EMBL/GenBank/DDBJ databases">
        <title>Reference transcriptome for the parasite Schistocephalus solidus: insights into the molecular evolution of parasitism.</title>
        <authorList>
            <person name="Hebert F.O."/>
            <person name="Grambauer S."/>
            <person name="Barber I."/>
            <person name="Landry C.R."/>
            <person name="Aubin-Horth N."/>
        </authorList>
    </citation>
    <scope>NUCLEOTIDE SEQUENCE</scope>
</reference>
<keyword evidence="6" id="KW-0443">Lipid metabolism</keyword>
<keyword evidence="4 12" id="KW-0812">Transmembrane</keyword>
<evidence type="ECO:0000256" key="3">
    <source>
        <dbReference type="ARBA" id="ARBA00022679"/>
    </source>
</evidence>
<sequence length="219" mass="24005">MFRRLLLLHVKPTNLLYKDAVSMLQRISGRSLLLNLIGNSNYYSSSGGSRILTIPNALTAVRIACTPGIVYLIVQNDLTYAAGITVIAGLTDIADGYIARRFPSQKSVLGSYLDPLADKIFVSLLSFALAYASLMPMSLFLLFMSRDLLLMLGASYLRFISQKRPRQLSRFLDLHVPVIEMKPINSSKLNTAAQVTSIFASLTAPVCGFAGWAGLPALW</sequence>
<keyword evidence="9" id="KW-1208">Phospholipid metabolism</keyword>
<dbReference type="AlphaFoldDB" id="A0A0X3P5D6"/>